<accession>A0A937D8Z1</accession>
<proteinExistence type="predicted"/>
<feature type="region of interest" description="Disordered" evidence="1">
    <location>
        <begin position="28"/>
        <end position="57"/>
    </location>
</feature>
<dbReference type="Proteomes" id="UP000651057">
    <property type="component" value="Unassembled WGS sequence"/>
</dbReference>
<name>A0A937D8Z1_9FLAO</name>
<keyword evidence="3" id="KW-1185">Reference proteome</keyword>
<evidence type="ECO:0000313" key="2">
    <source>
        <dbReference type="EMBL" id="MBL0683202.1"/>
    </source>
</evidence>
<comment type="caution">
    <text evidence="2">The sequence shown here is derived from an EMBL/GenBank/DDBJ whole genome shotgun (WGS) entry which is preliminary data.</text>
</comment>
<evidence type="ECO:0000256" key="1">
    <source>
        <dbReference type="SAM" id="MobiDB-lite"/>
    </source>
</evidence>
<feature type="compositionally biased region" description="Basic and acidic residues" evidence="1">
    <location>
        <begin position="48"/>
        <end position="57"/>
    </location>
</feature>
<protein>
    <submittedName>
        <fullName evidence="2">Uncharacterized protein</fullName>
    </submittedName>
</protein>
<dbReference type="AlphaFoldDB" id="A0A937D8Z1"/>
<dbReference type="RefSeq" id="WP_201917978.1">
    <property type="nucleotide sequence ID" value="NZ_BAABAX010000023.1"/>
</dbReference>
<gene>
    <name evidence="2" type="ORF">JJQ60_06720</name>
</gene>
<sequence length="57" mass="6338">MLTFILILAGLVAFNFILLKFSMQSVNTDKKKSKANKVRINPVSNNKSKTEEIPNAA</sequence>
<organism evidence="2 3">
    <name type="scientific">Aquimarina mytili</name>
    <dbReference type="NCBI Taxonomy" id="874423"/>
    <lineage>
        <taxon>Bacteria</taxon>
        <taxon>Pseudomonadati</taxon>
        <taxon>Bacteroidota</taxon>
        <taxon>Flavobacteriia</taxon>
        <taxon>Flavobacteriales</taxon>
        <taxon>Flavobacteriaceae</taxon>
        <taxon>Aquimarina</taxon>
    </lineage>
</organism>
<evidence type="ECO:0000313" key="3">
    <source>
        <dbReference type="Proteomes" id="UP000651057"/>
    </source>
</evidence>
<dbReference type="EMBL" id="JAERQJ010000002">
    <property type="protein sequence ID" value="MBL0683202.1"/>
    <property type="molecule type" value="Genomic_DNA"/>
</dbReference>
<reference evidence="2" key="1">
    <citation type="submission" date="2021-01" db="EMBL/GenBank/DDBJ databases">
        <authorList>
            <person name="Zhong Y.L."/>
        </authorList>
    </citation>
    <scope>NUCLEOTIDE SEQUENCE</scope>
    <source>
        <strain evidence="2">KCTC 23302</strain>
    </source>
</reference>